<feature type="compositionally biased region" description="Basic and acidic residues" evidence="1">
    <location>
        <begin position="1166"/>
        <end position="1182"/>
    </location>
</feature>
<feature type="compositionally biased region" description="Basic and acidic residues" evidence="1">
    <location>
        <begin position="1051"/>
        <end position="1069"/>
    </location>
</feature>
<dbReference type="OrthoDB" id="378574at2759"/>
<gene>
    <name evidence="2" type="ORF">PCOAH_00046940</name>
</gene>
<dbReference type="Proteomes" id="UP000092716">
    <property type="component" value="Chromosome 12"/>
</dbReference>
<feature type="compositionally biased region" description="Polar residues" evidence="1">
    <location>
        <begin position="1563"/>
        <end position="1576"/>
    </location>
</feature>
<feature type="compositionally biased region" description="Basic and acidic residues" evidence="1">
    <location>
        <begin position="837"/>
        <end position="867"/>
    </location>
</feature>
<organism evidence="2 3">
    <name type="scientific">Plasmodium coatneyi</name>
    <dbReference type="NCBI Taxonomy" id="208452"/>
    <lineage>
        <taxon>Eukaryota</taxon>
        <taxon>Sar</taxon>
        <taxon>Alveolata</taxon>
        <taxon>Apicomplexa</taxon>
        <taxon>Aconoidasida</taxon>
        <taxon>Haemosporida</taxon>
        <taxon>Plasmodiidae</taxon>
        <taxon>Plasmodium</taxon>
    </lineage>
</organism>
<feature type="compositionally biased region" description="Basic and acidic residues" evidence="1">
    <location>
        <begin position="151"/>
        <end position="167"/>
    </location>
</feature>
<dbReference type="RefSeq" id="XP_019917068.1">
    <property type="nucleotide sequence ID" value="XM_020061478.1"/>
</dbReference>
<dbReference type="VEuPathDB" id="PlasmoDB:PCOAH_00046940"/>
<dbReference type="KEGG" id="pcot:PCOAH_00046940"/>
<feature type="compositionally biased region" description="Low complexity" evidence="1">
    <location>
        <begin position="809"/>
        <end position="818"/>
    </location>
</feature>
<feature type="compositionally biased region" description="Basic and acidic residues" evidence="1">
    <location>
        <begin position="1263"/>
        <end position="1274"/>
    </location>
</feature>
<feature type="compositionally biased region" description="Low complexity" evidence="1">
    <location>
        <begin position="280"/>
        <end position="290"/>
    </location>
</feature>
<name>A0A1B1E5V9_9APIC</name>
<feature type="compositionally biased region" description="Polar residues" evidence="1">
    <location>
        <begin position="647"/>
        <end position="656"/>
    </location>
</feature>
<feature type="compositionally biased region" description="Polar residues" evidence="1">
    <location>
        <begin position="1296"/>
        <end position="1335"/>
    </location>
</feature>
<feature type="compositionally biased region" description="Polar residues" evidence="1">
    <location>
        <begin position="827"/>
        <end position="836"/>
    </location>
</feature>
<dbReference type="GeneID" id="30911425"/>
<feature type="compositionally biased region" description="Low complexity" evidence="1">
    <location>
        <begin position="910"/>
        <end position="919"/>
    </location>
</feature>
<keyword evidence="3" id="KW-1185">Reference proteome</keyword>
<reference evidence="3" key="1">
    <citation type="submission" date="2016-06" db="EMBL/GenBank/DDBJ databases">
        <title>First high quality genome sequence of Plasmodium coatneyi using continuous long reads from single molecule, real-time sequencing.</title>
        <authorList>
            <person name="Chien J.-T."/>
            <person name="Pakala S.B."/>
            <person name="Geraldo J.A."/>
            <person name="Lapp S.A."/>
            <person name="Barnwell J.W."/>
            <person name="Kissinger J.C."/>
            <person name="Galinski M.R."/>
            <person name="Humphrey J.C."/>
        </authorList>
    </citation>
    <scope>NUCLEOTIDE SEQUENCE [LARGE SCALE GENOMIC DNA]</scope>
    <source>
        <strain evidence="3">Hackeri</strain>
    </source>
</reference>
<feature type="region of interest" description="Disordered" evidence="1">
    <location>
        <begin position="809"/>
        <end position="875"/>
    </location>
</feature>
<feature type="compositionally biased region" description="Low complexity" evidence="1">
    <location>
        <begin position="1010"/>
        <end position="1021"/>
    </location>
</feature>
<feature type="compositionally biased region" description="Basic and acidic residues" evidence="1">
    <location>
        <begin position="418"/>
        <end position="435"/>
    </location>
</feature>
<feature type="compositionally biased region" description="Low complexity" evidence="1">
    <location>
        <begin position="1250"/>
        <end position="1262"/>
    </location>
</feature>
<feature type="region of interest" description="Disordered" evidence="1">
    <location>
        <begin position="1563"/>
        <end position="1583"/>
    </location>
</feature>
<feature type="region of interest" description="Disordered" evidence="1">
    <location>
        <begin position="612"/>
        <end position="710"/>
    </location>
</feature>
<evidence type="ECO:0000256" key="1">
    <source>
        <dbReference type="SAM" id="MobiDB-lite"/>
    </source>
</evidence>
<feature type="region of interest" description="Disordered" evidence="1">
    <location>
        <begin position="28"/>
        <end position="47"/>
    </location>
</feature>
<evidence type="ECO:0000313" key="2">
    <source>
        <dbReference type="EMBL" id="ANQ10373.1"/>
    </source>
</evidence>
<sequence length="2658" mass="302050">MHKCVNIDSLNDEFINRKDSLKNLNVKERSNGRIAKSHYGKNDAEHKMQNGEKNYLDDFDSANGNVNKNYIYSCDNLMDEDSSKNSNQHSKTVEENLKNYRYHVDPEHIRSNKYRGSEERVGGNHLISLAEQRNMILSKERINSSYFSRNYDNKSDDRRSDGHKSKDQGVNMMSNHYNNLIRTTNKGIENINSNCDAIISNKNYDSMSDVSSIILMNKNDSTQSNKDYADYNYNSYFNYRNDHTSAHHYNGSANNGGQNCGSRTRHYNGGSAENSKRHSNGYNNRNHGNGNYEGEKRECFPLAHESSLNENLAHESCDYTKVGKVDLEMPDNELNSLPVYNGEDTQNRIFQEMDEPTKQGDMHITSRLKSTVRENTNNRIKIYDIFNNPNIKKGNNTNTGILNFLKNKRTNKYTYDSKGVRNDAAESKDMSKESHSSGVSNKSGGIPADGHRANGHTANGHNAGGANTSGHSNTEGSHSNYRFNANMRNAESSDPCNNSPVIKGCTYNEEEAKNKLATSNHILINQKYIEEKEGKPSKEELSNKCNINSFETLKHLEKDDNGDATNSYGTAVNEFLNKKDSRSDEYSNKIDAAKKEQNNPFSVYHYVKKERSENAAPLSNDHAKRGSNKSSNTGSKGNEKYNINVKGGSSKNNQKRNNIERNHNPIHSECVDNHECSNELPPRDDKANKKSTTPRDAATNSNDNHSIGKKGLHVYKTGSELQNGNLNHYSKKGIKKDSFDREHRMDMQRGKPDKDHHHLKEELQTNGEFPSNAKWNENSTYYLQEENRKNEKIKMKEELSSKYVSSYSESTLPSSTQSFAESKNRVHQNSRNSKNALTKEIKKRSDIKYNAKRKMDMKEKQENEQFHRSRSNSLNDDISCISEDAKQNNFVDGIGGNRTSRKDTCRYIVNNPPNSNNAKKNNKGVATDVRIPGQPHNYDEANAPLQQNNYKNECRNAPTVYVKKKKKKKKKKHNGSDQYTESCSDRGGASSRDEDGGNNGCKASLNGEDSSVISTNRRSSSPNVNHSDPRNGVKRGSKKYPGERNSAFKELSVEKEDEHYGDGERGNGRDDAYVHLVARKLAHSMNPFRHNVTTNRREGDRGSNECDSGAKEWHDYNNRDRCGRHSKCNRRGADKNGNVNTLEKLQIAQECKEKCVTKKKEKKKKKEEPLRSKQKMAQDEDIAHGDDTDVFVKCKMKKKSSYIISDDEQHADSIRGNVPSSKTHFVASGKKMHQRKENSSKKSTLRKGANESSSSFNSSSNENYEKDEVKCDKKAVRRKSALSKESNIKKMHRTPLHSNTSSIRNSKGTNTGNSYNSQSRRSNLRNGMNDISSSSEDLDDGEIQNAKTKKGKNRNSHFPNSGKIELKFCSGEGENQRYRHERETSDNGTENRDSNSDSDADSHVGKQNRAVNNVTRDSYIPNCVNKKKKRQSNLVKSKNDTQQDLSTGEDNSDCDNLKEKGKRKKKYPSRGCSNNPTNGSSKLVYNRTDDQSALHDRHRSVKRGGTPNEDEQIYTNVQHESEQFSNNANGVTIKGGNMCKGNSNIDGANINDPRMSYADISTPNHRTHSSKNSMGTFDNPARVGSLSKRRNIQLMTPSEENFNYSPQEKYPNMRCAPMGCGNTNHMDAHLKYTHSGNNEKGNAEGMVNGNEFAHQRVDWQNGEYKNLVMTEDVVSGERVSPMEEQRMGRQLQRESTKQNTSLFYQKDGNLDDIFTHNNKGELLCNSKHMLNRNFLNVDPTSGYNPHKVHNIKETITEDNPFKKTEYLHNIKKTESNHNRSSNMPNEDNTYNSIYEKEDDIFLKNNVCNQWNRKPDTLLTAHRRKNNDEGVNVNLSTNRSVNINYNHEDTNAYQSKNAYMGEEQIFPGENCNNIFCKNRYISNDRNDEILHQKGKSHLFSSRGQEVENIYKRDSFSNVPVMRRGAPAHVAKSVQSTYQAYVNNATQEKPQPMGDPCAMIYHPMETHTSANCYTPHPNFLQKEAKVAQRSIQNNPFALHSRMKSASMDGGINYYKMEQKNVMNFTPPTDRGSQKEKYDACRVRLFDKTRHGNVNGEQSDWFACKADFEKNACERKRTNNMEGGVGTKGFYGPGDPNDERSQRYMHMGGVAPFSGIYPSSSDRYRNGVNGVNAQNGDDLHLPHGEDTTIHGIRKNNDGNNNANMNGIPFDKGINIHVSSALNEADKKGMHMNSQVVYSELESAAILNEVLRKNNENWNKPYGAANRIQTLRFTNNFPVDFANILKNYKDKTDNYLNKQYIQDLERIHFLIQDFTNSYRCSDNLKSIFQLLQYEIEKEKRENLYFCQDQKYVVLTMPLNDMGKNYDNWGEPNIKEPICAYKLDTCFLENLEKQSKGESSNWGRNHLREDLTKAYNIVRNSSRGDDPNYDGSDYDANDKCEEKCTTENCRGLCMRAPSCTSSQNSTTDVGTSAESVVLHTDMQNGEENTHVNGSDKQVRTNRCIGNLPKTDKLGKHCISKKRCSDSLNESILSKMNIFLIRHNNRVYKFKLNSNFPLRGNQLNSKKNGKLFKLLSSFYKELFKEKCSKRNVLLNGDVSLSYVNNVDPTKDNLSNDQTDNGIAKSTYINNEDNFYNIIQSSGLTNIDDLFISDDEVNLIYMYSNHRNEKVYSLEKLDVLKNENSTLSTLSDCADTGEENYSCKK</sequence>
<feature type="region of interest" description="Disordered" evidence="1">
    <location>
        <begin position="1208"/>
        <end position="1509"/>
    </location>
</feature>
<evidence type="ECO:0000313" key="3">
    <source>
        <dbReference type="Proteomes" id="UP000092716"/>
    </source>
</evidence>
<feature type="region of interest" description="Disordered" evidence="1">
    <location>
        <begin position="904"/>
        <end position="1069"/>
    </location>
</feature>
<dbReference type="EMBL" id="CP016250">
    <property type="protein sequence ID" value="ANQ10373.1"/>
    <property type="molecule type" value="Genomic_DNA"/>
</dbReference>
<protein>
    <submittedName>
        <fullName evidence="2">Uncharacterized protein</fullName>
    </submittedName>
</protein>
<feature type="compositionally biased region" description="Basic and acidic residues" evidence="1">
    <location>
        <begin position="1374"/>
        <end position="1404"/>
    </location>
</feature>
<feature type="compositionally biased region" description="Polar residues" evidence="1">
    <location>
        <begin position="251"/>
        <end position="262"/>
    </location>
</feature>
<proteinExistence type="predicted"/>
<feature type="compositionally biased region" description="Low complexity" evidence="1">
    <location>
        <begin position="455"/>
        <end position="471"/>
    </location>
</feature>
<feature type="compositionally biased region" description="Polar residues" evidence="1">
    <location>
        <begin position="472"/>
        <end position="481"/>
    </location>
</feature>
<feature type="compositionally biased region" description="Basic and acidic residues" evidence="1">
    <location>
        <begin position="669"/>
        <end position="688"/>
    </location>
</feature>
<feature type="compositionally biased region" description="Polar residues" evidence="1">
    <location>
        <begin position="1432"/>
        <end position="1449"/>
    </location>
</feature>
<feature type="compositionally biased region" description="Basic residues" evidence="1">
    <location>
        <begin position="962"/>
        <end position="973"/>
    </location>
</feature>
<feature type="region of interest" description="Disordered" evidence="1">
    <location>
        <begin position="248"/>
        <end position="290"/>
    </location>
</feature>
<feature type="region of interest" description="Disordered" evidence="1">
    <location>
        <begin position="1156"/>
        <end position="1182"/>
    </location>
</feature>
<feature type="region of interest" description="Disordered" evidence="1">
    <location>
        <begin position="148"/>
        <end position="171"/>
    </location>
</feature>
<feature type="compositionally biased region" description="Polar residues" evidence="1">
    <location>
        <begin position="1471"/>
        <end position="1483"/>
    </location>
</feature>
<accession>A0A1B1E5V9</accession>
<feature type="region of interest" description="Disordered" evidence="1">
    <location>
        <begin position="416"/>
        <end position="481"/>
    </location>
</feature>